<accession>A0A6B3R364</accession>
<comment type="caution">
    <text evidence="1">The sequence shown here is derived from an EMBL/GenBank/DDBJ whole genome shotgun (WGS) entry which is preliminary data.</text>
</comment>
<dbReference type="Pfam" id="PF20329">
    <property type="entry name" value="DUF6624"/>
    <property type="match status" value="1"/>
</dbReference>
<name>A0A6B3R364_9FLAO</name>
<dbReference type="EMBL" id="JAAIKD010000033">
    <property type="protein sequence ID" value="NEV95096.1"/>
    <property type="molecule type" value="Genomic_DNA"/>
</dbReference>
<proteinExistence type="predicted"/>
<dbReference type="AlphaFoldDB" id="A0A6B3R364"/>
<organism evidence="1 2">
    <name type="scientific">Psychroflexus aurantiacus</name>
    <dbReference type="NCBI Taxonomy" id="2709310"/>
    <lineage>
        <taxon>Bacteria</taxon>
        <taxon>Pseudomonadati</taxon>
        <taxon>Bacteroidota</taxon>
        <taxon>Flavobacteriia</taxon>
        <taxon>Flavobacteriales</taxon>
        <taxon>Flavobacteriaceae</taxon>
        <taxon>Psychroflexus</taxon>
    </lineage>
</organism>
<protein>
    <submittedName>
        <fullName evidence="1">Uncharacterized protein</fullName>
    </submittedName>
</protein>
<evidence type="ECO:0000313" key="1">
    <source>
        <dbReference type="EMBL" id="NEV95096.1"/>
    </source>
</evidence>
<sequence length="229" mass="26550">MKYTLIFIFSFLSSTIYSQSINTELKARLDSILVLDQAPRALMDPNISDELKTKYLGKLGLTEDEYDKNKWGIVIKYDSINLKRVEKIINEYGYPGKSLVGEPTNRAVWYVIQHSDKIAKYLPIIKEAGEKGEIPMTSVAMMEDRFLMESGKEQVYGTQVWGGDITDEKTGKKKREYIVWPIKNPKNINEIRKSAGFKKTIEEYALDLDVEYKIYTLEQVKLMFDKFKN</sequence>
<reference evidence="1 2" key="1">
    <citation type="submission" date="2020-02" db="EMBL/GenBank/DDBJ databases">
        <title>Flavobacteriaceae Psychroflexus bacterium YR1-1, complete genome.</title>
        <authorList>
            <person name="Li Y."/>
            <person name="Wu S."/>
        </authorList>
    </citation>
    <scope>NUCLEOTIDE SEQUENCE [LARGE SCALE GENOMIC DNA]</scope>
    <source>
        <strain evidence="1 2">YR1-1</strain>
    </source>
</reference>
<gene>
    <name evidence="1" type="ORF">G3567_13220</name>
</gene>
<dbReference type="Proteomes" id="UP000478505">
    <property type="component" value="Unassembled WGS sequence"/>
</dbReference>
<keyword evidence="2" id="KW-1185">Reference proteome</keyword>
<evidence type="ECO:0000313" key="2">
    <source>
        <dbReference type="Proteomes" id="UP000478505"/>
    </source>
</evidence>
<dbReference type="InterPro" id="IPR046732">
    <property type="entry name" value="DUF6624"/>
</dbReference>
<dbReference type="RefSeq" id="WP_164005789.1">
    <property type="nucleotide sequence ID" value="NZ_JAAIKD010000033.1"/>
</dbReference>